<proteinExistence type="predicted"/>
<reference evidence="2" key="1">
    <citation type="submission" date="2018-05" db="EMBL/GenBank/DDBJ databases">
        <title>Complete genome sequence of Actinobacillus porcitonsillarum reference strain 9953L55 (CCUG 46996).</title>
        <authorList>
            <person name="Dona V."/>
            <person name="Perreten V."/>
        </authorList>
    </citation>
    <scope>NUCLEOTIDE SEQUENCE [LARGE SCALE GENOMIC DNA]</scope>
    <source>
        <strain evidence="2">9953L55</strain>
    </source>
</reference>
<gene>
    <name evidence="1" type="ORF">DDU33_07645</name>
</gene>
<name>A0A2U8FK63_9PAST</name>
<evidence type="ECO:0000313" key="2">
    <source>
        <dbReference type="Proteomes" id="UP000244920"/>
    </source>
</evidence>
<dbReference type="RefSeq" id="WP_108924196.1">
    <property type="nucleotide sequence ID" value="NZ_CP029206.1"/>
</dbReference>
<organism evidence="1 2">
    <name type="scientific">Actinobacillus porcitonsillarum</name>
    <dbReference type="NCBI Taxonomy" id="189834"/>
    <lineage>
        <taxon>Bacteria</taxon>
        <taxon>Pseudomonadati</taxon>
        <taxon>Pseudomonadota</taxon>
        <taxon>Gammaproteobacteria</taxon>
        <taxon>Pasteurellales</taxon>
        <taxon>Pasteurellaceae</taxon>
        <taxon>Actinobacillus</taxon>
    </lineage>
</organism>
<dbReference type="KEGG" id="apor:DDU33_07645"/>
<keyword evidence="2" id="KW-1185">Reference proteome</keyword>
<dbReference type="AlphaFoldDB" id="A0A2U8FK63"/>
<dbReference type="Proteomes" id="UP000244920">
    <property type="component" value="Chromosome"/>
</dbReference>
<sequence length="62" mass="7088">MLAFLKRVTNLSIVSSVLKSPMDYPDINNGFERDRRNLCKGCNEVVKGINHNVRVYGKEYAN</sequence>
<evidence type="ECO:0000313" key="1">
    <source>
        <dbReference type="EMBL" id="AWI51365.1"/>
    </source>
</evidence>
<accession>A0A2U8FK63</accession>
<protein>
    <submittedName>
        <fullName evidence="1">Uncharacterized protein</fullName>
    </submittedName>
</protein>
<dbReference type="EMBL" id="CP029206">
    <property type="protein sequence ID" value="AWI51365.1"/>
    <property type="molecule type" value="Genomic_DNA"/>
</dbReference>